<dbReference type="EMBL" id="CP048620">
    <property type="protein sequence ID" value="QPJ65233.1"/>
    <property type="molecule type" value="Genomic_DNA"/>
</dbReference>
<dbReference type="Proteomes" id="UP000594464">
    <property type="component" value="Chromosome"/>
</dbReference>
<evidence type="ECO:0000256" key="1">
    <source>
        <dbReference type="SAM" id="SignalP"/>
    </source>
</evidence>
<evidence type="ECO:0008006" key="4">
    <source>
        <dbReference type="Google" id="ProtNLM"/>
    </source>
</evidence>
<organism evidence="2 3">
    <name type="scientific">Candidatus Nitrohelix vancouverensis</name>
    <dbReference type="NCBI Taxonomy" id="2705534"/>
    <lineage>
        <taxon>Bacteria</taxon>
        <taxon>Pseudomonadati</taxon>
        <taxon>Nitrospinota/Tectimicrobiota group</taxon>
        <taxon>Nitrospinota</taxon>
        <taxon>Nitrospinia</taxon>
        <taxon>Nitrospinales</taxon>
        <taxon>Nitrospinaceae</taxon>
        <taxon>Candidatus Nitrohelix</taxon>
    </lineage>
</organism>
<gene>
    <name evidence="2" type="ORF">G3M78_07450</name>
</gene>
<evidence type="ECO:0000313" key="2">
    <source>
        <dbReference type="EMBL" id="QPJ65233.1"/>
    </source>
</evidence>
<dbReference type="KEGG" id="nva:G3M78_07450"/>
<dbReference type="AlphaFoldDB" id="A0A7T0C2D9"/>
<protein>
    <recommendedName>
        <fullName evidence="4">SMP-30/Gluconolactonase/LRE-like region domain-containing protein</fullName>
    </recommendedName>
</protein>
<dbReference type="SUPFAM" id="SSF63829">
    <property type="entry name" value="Calcium-dependent phosphotriesterase"/>
    <property type="match status" value="1"/>
</dbReference>
<dbReference type="InterPro" id="IPR011042">
    <property type="entry name" value="6-blade_b-propeller_TolB-like"/>
</dbReference>
<proteinExistence type="predicted"/>
<name>A0A7T0C2D9_9BACT</name>
<reference evidence="3" key="1">
    <citation type="submission" date="2020-02" db="EMBL/GenBank/DDBJ databases">
        <title>Genomic and physiological characterization of two novel Nitrospinaceae genera.</title>
        <authorList>
            <person name="Mueller A.J."/>
            <person name="Jung M.-Y."/>
            <person name="Strachan C.R."/>
            <person name="Herbold C.W."/>
            <person name="Kirkegaard R.H."/>
            <person name="Daims H."/>
        </authorList>
    </citation>
    <scope>NUCLEOTIDE SEQUENCE [LARGE SCALE GENOMIC DNA]</scope>
</reference>
<dbReference type="Gene3D" id="2.120.10.30">
    <property type="entry name" value="TolB, C-terminal domain"/>
    <property type="match status" value="1"/>
</dbReference>
<keyword evidence="1" id="KW-0732">Signal</keyword>
<feature type="signal peptide" evidence="1">
    <location>
        <begin position="1"/>
        <end position="22"/>
    </location>
</feature>
<accession>A0A7T0C2D9</accession>
<evidence type="ECO:0000313" key="3">
    <source>
        <dbReference type="Proteomes" id="UP000594464"/>
    </source>
</evidence>
<feature type="chain" id="PRO_5032631765" description="SMP-30/Gluconolactonase/LRE-like region domain-containing protein" evidence="1">
    <location>
        <begin position="23"/>
        <end position="284"/>
    </location>
</feature>
<sequence>MKRYALFITILTFLTAPPSASAFNVSGLKKPESFIIDPATGSYYISNVNGGARQKNNNGFITKLFPDGSIENLNFIQSGRLGTTLHAPKGLAIVGERLYVTDIDRVCFFDKASGKFLGSIGLSIMGARFLNDIAADPEGNLYISDTHANIIFKLSRGQSYAASILAKGSRLRNPNGLVYDAARKRLLAAAYGSGEILSVANDGSIRPAVPGKMKRPDGMDFDRSGRLIVSSFSTGKIYLISDFSNMEILRENLVTPADISYDFRNNQVLVPSFNGNGAFTIPLH</sequence>